<dbReference type="RefSeq" id="WP_073084034.1">
    <property type="nucleotide sequence ID" value="NZ_FRBL01000007.1"/>
</dbReference>
<dbReference type="GO" id="GO:0005829">
    <property type="term" value="C:cytosol"/>
    <property type="evidence" value="ECO:0007669"/>
    <property type="project" value="TreeGrafter"/>
</dbReference>
<comment type="similarity">
    <text evidence="7">Belongs to the class I-like SAM-binding methyltransferase superfamily. rRNA adenine N(6)-methyltransferase family. RsmA subfamily.</text>
</comment>
<evidence type="ECO:0000256" key="4">
    <source>
        <dbReference type="ARBA" id="ARBA00022679"/>
    </source>
</evidence>
<keyword evidence="1 7" id="KW-0963">Cytoplasm</keyword>
<comment type="catalytic activity">
    <reaction evidence="7">
        <text>adenosine(1518)/adenosine(1519) in 16S rRNA + 4 S-adenosyl-L-methionine = N(6)-dimethyladenosine(1518)/N(6)-dimethyladenosine(1519) in 16S rRNA + 4 S-adenosyl-L-homocysteine + 4 H(+)</text>
        <dbReference type="Rhea" id="RHEA:19609"/>
        <dbReference type="Rhea" id="RHEA-COMP:10232"/>
        <dbReference type="Rhea" id="RHEA-COMP:10233"/>
        <dbReference type="ChEBI" id="CHEBI:15378"/>
        <dbReference type="ChEBI" id="CHEBI:57856"/>
        <dbReference type="ChEBI" id="CHEBI:59789"/>
        <dbReference type="ChEBI" id="CHEBI:74411"/>
        <dbReference type="ChEBI" id="CHEBI:74493"/>
        <dbReference type="EC" id="2.1.1.182"/>
    </reaction>
</comment>
<dbReference type="Gene3D" id="1.10.8.100">
    <property type="entry name" value="Ribosomal RNA adenine dimethylase-like, domain 2"/>
    <property type="match status" value="1"/>
</dbReference>
<protein>
    <recommendedName>
        <fullName evidence="7">Ribosomal RNA small subunit methyltransferase A</fullName>
        <ecNumber evidence="7">2.1.1.182</ecNumber>
    </recommendedName>
    <alternativeName>
        <fullName evidence="7">16S rRNA (adenine(1518)-N(6)/adenine(1519)-N(6))-dimethyltransferase</fullName>
    </alternativeName>
    <alternativeName>
        <fullName evidence="7">16S rRNA dimethyladenosine transferase</fullName>
    </alternativeName>
    <alternativeName>
        <fullName evidence="7">16S rRNA dimethylase</fullName>
    </alternativeName>
    <alternativeName>
        <fullName evidence="7">S-adenosylmethionine-6-N', N'-adenosyl(rRNA) dimethyltransferase</fullName>
    </alternativeName>
</protein>
<comment type="caution">
    <text evidence="7 8">Lacks conserved residue(s) required for the propagation of feature annotation.</text>
</comment>
<dbReference type="Proteomes" id="UP000184420">
    <property type="component" value="Unassembled WGS sequence"/>
</dbReference>
<evidence type="ECO:0000256" key="5">
    <source>
        <dbReference type="ARBA" id="ARBA00022691"/>
    </source>
</evidence>
<dbReference type="PANTHER" id="PTHR11727">
    <property type="entry name" value="DIMETHYLADENOSINE TRANSFERASE"/>
    <property type="match status" value="1"/>
</dbReference>
<dbReference type="STRING" id="1419482.SAMN05444266_10799"/>
<feature type="binding site" evidence="7 8">
    <location>
        <position position="13"/>
    </location>
    <ligand>
        <name>S-adenosyl-L-methionine</name>
        <dbReference type="ChEBI" id="CHEBI:59789"/>
    </ligand>
</feature>
<dbReference type="InterPro" id="IPR020596">
    <property type="entry name" value="rRNA_Ade_Mease_Trfase_CS"/>
</dbReference>
<sequence length="250" mass="28417">MYTLKKSLGQHFLKDENICMKIVESLPVSEGQQVLEVGPGGGAITKYLLQIPGIHFKAIELDTEKVQYLEKTYPEIRGKLLNVSILDAELPFEGQFRLIGNFPYNISTQIMFKVLEWRSSVDVVVGMFQKEVAVRLAAGHGNKDYGILSVLLQAYYHIEYLFDVHENCFNPPPKVKSGVIRLTRLEQPADVASERKFFVLVKTAFGQRRKQLRNPLKGLFDKETLQDPIFSKRAEELTVADFAALSHKMI</sequence>
<keyword evidence="5 7" id="KW-0949">S-adenosyl-L-methionine</keyword>
<keyword evidence="4 7" id="KW-0808">Transferase</keyword>
<accession>A0A1M7H6M4</accession>
<dbReference type="EC" id="2.1.1.182" evidence="7"/>
<evidence type="ECO:0000256" key="7">
    <source>
        <dbReference type="HAMAP-Rule" id="MF_00607"/>
    </source>
</evidence>
<dbReference type="InterPro" id="IPR001737">
    <property type="entry name" value="KsgA/Erm"/>
</dbReference>
<dbReference type="OrthoDB" id="9814755at2"/>
<dbReference type="PROSITE" id="PS51689">
    <property type="entry name" value="SAM_RNA_A_N6_MT"/>
    <property type="match status" value="1"/>
</dbReference>
<feature type="binding site" evidence="7 8">
    <location>
        <position position="101"/>
    </location>
    <ligand>
        <name>S-adenosyl-L-methionine</name>
        <dbReference type="ChEBI" id="CHEBI:59789"/>
    </ligand>
</feature>
<dbReference type="InterPro" id="IPR023165">
    <property type="entry name" value="rRNA_Ade_diMease-like_C"/>
</dbReference>
<evidence type="ECO:0000256" key="2">
    <source>
        <dbReference type="ARBA" id="ARBA00022552"/>
    </source>
</evidence>
<dbReference type="CDD" id="cd02440">
    <property type="entry name" value="AdoMet_MTases"/>
    <property type="match status" value="1"/>
</dbReference>
<feature type="binding site" evidence="7 8">
    <location>
        <position position="11"/>
    </location>
    <ligand>
        <name>S-adenosyl-L-methionine</name>
        <dbReference type="ChEBI" id="CHEBI:59789"/>
    </ligand>
</feature>
<feature type="domain" description="Ribosomal RNA adenine methylase transferase N-terminal" evidence="9">
    <location>
        <begin position="18"/>
        <end position="186"/>
    </location>
</feature>
<dbReference type="PROSITE" id="PS01131">
    <property type="entry name" value="RRNA_A_DIMETH"/>
    <property type="match status" value="1"/>
</dbReference>
<comment type="function">
    <text evidence="7">Specifically dimethylates two adjacent adenosines (A1518 and A1519) in the loop of a conserved hairpin near the 3'-end of 16S rRNA in the 30S particle. May play a critical role in biogenesis of 30S subunits.</text>
</comment>
<keyword evidence="3 7" id="KW-0489">Methyltransferase</keyword>
<feature type="binding site" evidence="7 8">
    <location>
        <position position="60"/>
    </location>
    <ligand>
        <name>S-adenosyl-L-methionine</name>
        <dbReference type="ChEBI" id="CHEBI:59789"/>
    </ligand>
</feature>
<evidence type="ECO:0000256" key="1">
    <source>
        <dbReference type="ARBA" id="ARBA00022490"/>
    </source>
</evidence>
<dbReference type="EMBL" id="FRBL01000007">
    <property type="protein sequence ID" value="SHM24038.1"/>
    <property type="molecule type" value="Genomic_DNA"/>
</dbReference>
<dbReference type="NCBIfam" id="TIGR00755">
    <property type="entry name" value="ksgA"/>
    <property type="match status" value="1"/>
</dbReference>
<organism evidence="10 11">
    <name type="scientific">Chitinophaga jiangningensis</name>
    <dbReference type="NCBI Taxonomy" id="1419482"/>
    <lineage>
        <taxon>Bacteria</taxon>
        <taxon>Pseudomonadati</taxon>
        <taxon>Bacteroidota</taxon>
        <taxon>Chitinophagia</taxon>
        <taxon>Chitinophagales</taxon>
        <taxon>Chitinophagaceae</taxon>
        <taxon>Chitinophaga</taxon>
    </lineage>
</organism>
<evidence type="ECO:0000256" key="6">
    <source>
        <dbReference type="ARBA" id="ARBA00022884"/>
    </source>
</evidence>
<evidence type="ECO:0000313" key="10">
    <source>
        <dbReference type="EMBL" id="SHM24038.1"/>
    </source>
</evidence>
<evidence type="ECO:0000259" key="9">
    <source>
        <dbReference type="SMART" id="SM00650"/>
    </source>
</evidence>
<dbReference type="Pfam" id="PF00398">
    <property type="entry name" value="RrnaAD"/>
    <property type="match status" value="1"/>
</dbReference>
<dbReference type="SMART" id="SM00650">
    <property type="entry name" value="rADc"/>
    <property type="match status" value="1"/>
</dbReference>
<gene>
    <name evidence="7" type="primary">rsmA</name>
    <name evidence="7" type="synonym">ksgA</name>
    <name evidence="10" type="ORF">SAMN05444266_10799</name>
</gene>
<reference evidence="10 11" key="1">
    <citation type="submission" date="2016-11" db="EMBL/GenBank/DDBJ databases">
        <authorList>
            <person name="Jaros S."/>
            <person name="Januszkiewicz K."/>
            <person name="Wedrychowicz H."/>
        </authorList>
    </citation>
    <scope>NUCLEOTIDE SEQUENCE [LARGE SCALE GENOMIC DNA]</scope>
    <source>
        <strain evidence="10 11">DSM 27406</strain>
    </source>
</reference>
<dbReference type="GO" id="GO:0052908">
    <property type="term" value="F:16S rRNA (adenine(1518)-N(6)/adenine(1519)-N(6))-dimethyltransferase activity"/>
    <property type="evidence" value="ECO:0007669"/>
    <property type="project" value="UniProtKB-EC"/>
</dbReference>
<evidence type="ECO:0000256" key="3">
    <source>
        <dbReference type="ARBA" id="ARBA00022603"/>
    </source>
</evidence>
<keyword evidence="11" id="KW-1185">Reference proteome</keyword>
<name>A0A1M7H6M4_9BACT</name>
<dbReference type="InterPro" id="IPR011530">
    <property type="entry name" value="rRNA_adenine_dimethylase"/>
</dbReference>
<keyword evidence="2 7" id="KW-0698">rRNA processing</keyword>
<keyword evidence="6 7" id="KW-0694">RNA-binding</keyword>
<evidence type="ECO:0000313" key="11">
    <source>
        <dbReference type="Proteomes" id="UP000184420"/>
    </source>
</evidence>
<dbReference type="PANTHER" id="PTHR11727:SF7">
    <property type="entry name" value="DIMETHYLADENOSINE TRANSFERASE-RELATED"/>
    <property type="match status" value="1"/>
</dbReference>
<dbReference type="Gene3D" id="3.40.50.150">
    <property type="entry name" value="Vaccinia Virus protein VP39"/>
    <property type="match status" value="1"/>
</dbReference>
<dbReference type="GO" id="GO:0003723">
    <property type="term" value="F:RNA binding"/>
    <property type="evidence" value="ECO:0007669"/>
    <property type="project" value="UniProtKB-UniRule"/>
</dbReference>
<dbReference type="InterPro" id="IPR029063">
    <property type="entry name" value="SAM-dependent_MTases_sf"/>
</dbReference>
<feature type="binding site" evidence="7 8">
    <location>
        <position position="38"/>
    </location>
    <ligand>
        <name>S-adenosyl-L-methionine</name>
        <dbReference type="ChEBI" id="CHEBI:59789"/>
    </ligand>
</feature>
<evidence type="ECO:0000256" key="8">
    <source>
        <dbReference type="PROSITE-ProRule" id="PRU01026"/>
    </source>
</evidence>
<proteinExistence type="inferred from homology"/>
<dbReference type="SUPFAM" id="SSF53335">
    <property type="entry name" value="S-adenosyl-L-methionine-dependent methyltransferases"/>
    <property type="match status" value="1"/>
</dbReference>
<dbReference type="HAMAP" id="MF_00607">
    <property type="entry name" value="16SrRNA_methyltr_A"/>
    <property type="match status" value="1"/>
</dbReference>
<dbReference type="AlphaFoldDB" id="A0A1M7H6M4"/>
<comment type="subcellular location">
    <subcellularLocation>
        <location evidence="7">Cytoplasm</location>
    </subcellularLocation>
</comment>
<dbReference type="InterPro" id="IPR020598">
    <property type="entry name" value="rRNA_Ade_methylase_Trfase_N"/>
</dbReference>